<gene>
    <name evidence="1" type="ORF">NCS_11554</name>
</gene>
<name>A0A2H1FGC7_9ARCH</name>
<dbReference type="EMBL" id="LT841358">
    <property type="protein sequence ID" value="SMH71742.1"/>
    <property type="molecule type" value="Genomic_DNA"/>
</dbReference>
<dbReference type="Proteomes" id="UP000230607">
    <property type="component" value="Chromosome 1"/>
</dbReference>
<evidence type="ECO:0000313" key="1">
    <source>
        <dbReference type="EMBL" id="SMH71742.1"/>
    </source>
</evidence>
<reference evidence="2" key="1">
    <citation type="submission" date="2017-03" db="EMBL/GenBank/DDBJ databases">
        <authorList>
            <person name="Herbold C."/>
        </authorList>
    </citation>
    <scope>NUCLEOTIDE SEQUENCE [LARGE SCALE GENOMIC DNA]</scope>
</reference>
<proteinExistence type="predicted"/>
<sequence>MDWLSSYLELYFRLKKVTQRVIFSNLMSQNKILKLISVETRISTNFRSETICQVGRRQEAAFTCHYKSYS</sequence>
<evidence type="ECO:0000313" key="2">
    <source>
        <dbReference type="Proteomes" id="UP000230607"/>
    </source>
</evidence>
<accession>A0A2H1FGC7</accession>
<organism evidence="1 2">
    <name type="scientific">Candidatus Nitrosotalea okcheonensis</name>
    <dbReference type="NCBI Taxonomy" id="1903276"/>
    <lineage>
        <taxon>Archaea</taxon>
        <taxon>Nitrososphaerota</taxon>
        <taxon>Nitrososphaeria</taxon>
        <taxon>Nitrosotaleales</taxon>
        <taxon>Nitrosotaleaceae</taxon>
        <taxon>Nitrosotalea</taxon>
    </lineage>
</organism>
<keyword evidence="2" id="KW-1185">Reference proteome</keyword>
<protein>
    <submittedName>
        <fullName evidence="1">Uncharacterized protein</fullName>
    </submittedName>
</protein>
<dbReference type="AlphaFoldDB" id="A0A2H1FGC7"/>